<protein>
    <submittedName>
        <fullName evidence="1">Uncharacterized protein</fullName>
    </submittedName>
</protein>
<name>A0AC60PAQ6_IXOPE</name>
<accession>A0AC60PAQ6</accession>
<evidence type="ECO:0000313" key="1">
    <source>
        <dbReference type="EMBL" id="KAG0416341.1"/>
    </source>
</evidence>
<proteinExistence type="predicted"/>
<dbReference type="EMBL" id="JABSTQ010010963">
    <property type="protein sequence ID" value="KAG0416341.1"/>
    <property type="molecule type" value="Genomic_DNA"/>
</dbReference>
<evidence type="ECO:0000313" key="2">
    <source>
        <dbReference type="Proteomes" id="UP000805193"/>
    </source>
</evidence>
<sequence length="123" mass="13289">MYPNSPELVPNPDTRPCSKASPERSKVAKYTLKPFENPSVPNAATLSAKDMKHTSIKDAGVCHVFTKQRRDVQLMDAELRPVGNDAPLGFGSLVSTDCQTLGILRLQPGVAKSSSKSVDHDVV</sequence>
<dbReference type="Proteomes" id="UP000805193">
    <property type="component" value="Unassembled WGS sequence"/>
</dbReference>
<keyword evidence="2" id="KW-1185">Reference proteome</keyword>
<gene>
    <name evidence="1" type="ORF">HPB47_006557</name>
</gene>
<organism evidence="1 2">
    <name type="scientific">Ixodes persulcatus</name>
    <name type="common">Taiga tick</name>
    <dbReference type="NCBI Taxonomy" id="34615"/>
    <lineage>
        <taxon>Eukaryota</taxon>
        <taxon>Metazoa</taxon>
        <taxon>Ecdysozoa</taxon>
        <taxon>Arthropoda</taxon>
        <taxon>Chelicerata</taxon>
        <taxon>Arachnida</taxon>
        <taxon>Acari</taxon>
        <taxon>Parasitiformes</taxon>
        <taxon>Ixodida</taxon>
        <taxon>Ixodoidea</taxon>
        <taxon>Ixodidae</taxon>
        <taxon>Ixodinae</taxon>
        <taxon>Ixodes</taxon>
    </lineage>
</organism>
<comment type="caution">
    <text evidence="1">The sequence shown here is derived from an EMBL/GenBank/DDBJ whole genome shotgun (WGS) entry which is preliminary data.</text>
</comment>
<reference evidence="1 2" key="1">
    <citation type="journal article" date="2020" name="Cell">
        <title>Large-Scale Comparative Analyses of Tick Genomes Elucidate Their Genetic Diversity and Vector Capacities.</title>
        <authorList>
            <consortium name="Tick Genome and Microbiome Consortium (TIGMIC)"/>
            <person name="Jia N."/>
            <person name="Wang J."/>
            <person name="Shi W."/>
            <person name="Du L."/>
            <person name="Sun Y."/>
            <person name="Zhan W."/>
            <person name="Jiang J.F."/>
            <person name="Wang Q."/>
            <person name="Zhang B."/>
            <person name="Ji P."/>
            <person name="Bell-Sakyi L."/>
            <person name="Cui X.M."/>
            <person name="Yuan T.T."/>
            <person name="Jiang B.G."/>
            <person name="Yang W.F."/>
            <person name="Lam T.T."/>
            <person name="Chang Q.C."/>
            <person name="Ding S.J."/>
            <person name="Wang X.J."/>
            <person name="Zhu J.G."/>
            <person name="Ruan X.D."/>
            <person name="Zhao L."/>
            <person name="Wei J.T."/>
            <person name="Ye R.Z."/>
            <person name="Que T.C."/>
            <person name="Du C.H."/>
            <person name="Zhou Y.H."/>
            <person name="Cheng J.X."/>
            <person name="Dai P.F."/>
            <person name="Guo W.B."/>
            <person name="Han X.H."/>
            <person name="Huang E.J."/>
            <person name="Li L.F."/>
            <person name="Wei W."/>
            <person name="Gao Y.C."/>
            <person name="Liu J.Z."/>
            <person name="Shao H.Z."/>
            <person name="Wang X."/>
            <person name="Wang C.C."/>
            <person name="Yang T.C."/>
            <person name="Huo Q.B."/>
            <person name="Li W."/>
            <person name="Chen H.Y."/>
            <person name="Chen S.E."/>
            <person name="Zhou L.G."/>
            <person name="Ni X.B."/>
            <person name="Tian J.H."/>
            <person name="Sheng Y."/>
            <person name="Liu T."/>
            <person name="Pan Y.S."/>
            <person name="Xia L.Y."/>
            <person name="Li J."/>
            <person name="Zhao F."/>
            <person name="Cao W.C."/>
        </authorList>
    </citation>
    <scope>NUCLEOTIDE SEQUENCE [LARGE SCALE GENOMIC DNA]</scope>
    <source>
        <strain evidence="1">Iper-2018</strain>
    </source>
</reference>